<dbReference type="EMBL" id="SRQM01000049">
    <property type="protein sequence ID" value="KAG6120831.1"/>
    <property type="molecule type" value="Genomic_DNA"/>
</dbReference>
<sequence>MAKSARSSTKKANNRRLYAKVFSPAEAARNERLSAKLLELAKQPKPESSDANMDVDPLNDMAAEVNDRQDGADTAMDVDSKPSKSRSVKKGVDKRKQRRAGIVFKKYSDRVGAKKKNSTRKTASQGAEMET</sequence>
<feature type="domain" description="DUF2423" evidence="2">
    <location>
        <begin position="1"/>
        <end position="44"/>
    </location>
</feature>
<comment type="caution">
    <text evidence="3">The sequence shown here is derived from an EMBL/GenBank/DDBJ whole genome shotgun (WGS) entry which is preliminary data.</text>
</comment>
<name>A0A9P7Q9Y8_9HYPO</name>
<dbReference type="Proteomes" id="UP000732380">
    <property type="component" value="Unassembled WGS sequence"/>
</dbReference>
<accession>A0A9P7Q9Y8</accession>
<keyword evidence="4" id="KW-1185">Reference proteome</keyword>
<feature type="region of interest" description="Disordered" evidence="1">
    <location>
        <begin position="65"/>
        <end position="131"/>
    </location>
</feature>
<dbReference type="AlphaFoldDB" id="A0A9P7Q9Y8"/>
<evidence type="ECO:0000313" key="3">
    <source>
        <dbReference type="EMBL" id="KAG6120831.1"/>
    </source>
</evidence>
<dbReference type="Pfam" id="PF10338">
    <property type="entry name" value="YBL028C_N"/>
    <property type="match status" value="1"/>
</dbReference>
<feature type="compositionally biased region" description="Basic residues" evidence="1">
    <location>
        <begin position="83"/>
        <end position="99"/>
    </location>
</feature>
<dbReference type="InterPro" id="IPR019434">
    <property type="entry name" value="DUF2423"/>
</dbReference>
<proteinExistence type="predicted"/>
<evidence type="ECO:0000313" key="4">
    <source>
        <dbReference type="Proteomes" id="UP000732380"/>
    </source>
</evidence>
<organism evidence="3 4">
    <name type="scientific">Claviceps humidiphila</name>
    <dbReference type="NCBI Taxonomy" id="1294629"/>
    <lineage>
        <taxon>Eukaryota</taxon>
        <taxon>Fungi</taxon>
        <taxon>Dikarya</taxon>
        <taxon>Ascomycota</taxon>
        <taxon>Pezizomycotina</taxon>
        <taxon>Sordariomycetes</taxon>
        <taxon>Hypocreomycetidae</taxon>
        <taxon>Hypocreales</taxon>
        <taxon>Clavicipitaceae</taxon>
        <taxon>Claviceps</taxon>
    </lineage>
</organism>
<dbReference type="PANTHER" id="PTHR28219:SF1">
    <property type="entry name" value="UPF0642 PROTEIN YBL028C"/>
    <property type="match status" value="1"/>
</dbReference>
<reference evidence="3 4" key="1">
    <citation type="journal article" date="2020" name="bioRxiv">
        <title>Whole genome comparisons of ergot fungi reveals the divergence and evolution of species within the genus Claviceps are the result of varying mechanisms driving genome evolution and host range expansion.</title>
        <authorList>
            <person name="Wyka S.A."/>
            <person name="Mondo S.J."/>
            <person name="Liu M."/>
            <person name="Dettman J."/>
            <person name="Nalam V."/>
            <person name="Broders K.D."/>
        </authorList>
    </citation>
    <scope>NUCLEOTIDE SEQUENCE [LARGE SCALE GENOMIC DNA]</scope>
    <source>
        <strain evidence="3 4">LM576</strain>
    </source>
</reference>
<evidence type="ECO:0000259" key="2">
    <source>
        <dbReference type="Pfam" id="PF10338"/>
    </source>
</evidence>
<evidence type="ECO:0000256" key="1">
    <source>
        <dbReference type="SAM" id="MobiDB-lite"/>
    </source>
</evidence>
<dbReference type="GO" id="GO:0030687">
    <property type="term" value="C:preribosome, large subunit precursor"/>
    <property type="evidence" value="ECO:0007669"/>
    <property type="project" value="TreeGrafter"/>
</dbReference>
<gene>
    <name evidence="3" type="ORF">E4U13_005850</name>
</gene>
<protein>
    <recommendedName>
        <fullName evidence="2">DUF2423 domain-containing protein</fullName>
    </recommendedName>
</protein>
<dbReference type="PANTHER" id="PTHR28219">
    <property type="entry name" value="UPF0642 PROTEIN YBL028C"/>
    <property type="match status" value="1"/>
</dbReference>